<evidence type="ECO:0000256" key="1">
    <source>
        <dbReference type="SAM" id="MobiDB-lite"/>
    </source>
</evidence>
<comment type="caution">
    <text evidence="2">The sequence shown here is derived from an EMBL/GenBank/DDBJ whole genome shotgun (WGS) entry which is preliminary data.</text>
</comment>
<protein>
    <recommendedName>
        <fullName evidence="4">Secreted protein</fullName>
    </recommendedName>
</protein>
<sequence>MRQCLVFQLFSPVTSFLLGGRLDDHPLEWACSAAGGGGLKWHSRLSPPPQGDLHRDRDESPLRLGAMRNPQEKSKAFVCEESKLVFVHR</sequence>
<accession>A0ABR3MCJ1</accession>
<dbReference type="EMBL" id="JAYMGO010000014">
    <property type="protein sequence ID" value="KAL1262021.1"/>
    <property type="molecule type" value="Genomic_DNA"/>
</dbReference>
<dbReference type="Proteomes" id="UP001558613">
    <property type="component" value="Unassembled WGS sequence"/>
</dbReference>
<proteinExistence type="predicted"/>
<keyword evidence="3" id="KW-1185">Reference proteome</keyword>
<gene>
    <name evidence="2" type="ORF">QQF64_007286</name>
</gene>
<organism evidence="2 3">
    <name type="scientific">Cirrhinus molitorella</name>
    <name type="common">mud carp</name>
    <dbReference type="NCBI Taxonomy" id="172907"/>
    <lineage>
        <taxon>Eukaryota</taxon>
        <taxon>Metazoa</taxon>
        <taxon>Chordata</taxon>
        <taxon>Craniata</taxon>
        <taxon>Vertebrata</taxon>
        <taxon>Euteleostomi</taxon>
        <taxon>Actinopterygii</taxon>
        <taxon>Neopterygii</taxon>
        <taxon>Teleostei</taxon>
        <taxon>Ostariophysi</taxon>
        <taxon>Cypriniformes</taxon>
        <taxon>Cyprinidae</taxon>
        <taxon>Labeoninae</taxon>
        <taxon>Labeonini</taxon>
        <taxon>Cirrhinus</taxon>
    </lineage>
</organism>
<reference evidence="2 3" key="1">
    <citation type="submission" date="2023-09" db="EMBL/GenBank/DDBJ databases">
        <authorList>
            <person name="Wang M."/>
        </authorList>
    </citation>
    <scope>NUCLEOTIDE SEQUENCE [LARGE SCALE GENOMIC DNA]</scope>
    <source>
        <strain evidence="2">GT-2023</strain>
        <tissue evidence="2">Liver</tissue>
    </source>
</reference>
<evidence type="ECO:0000313" key="2">
    <source>
        <dbReference type="EMBL" id="KAL1262021.1"/>
    </source>
</evidence>
<evidence type="ECO:0008006" key="4">
    <source>
        <dbReference type="Google" id="ProtNLM"/>
    </source>
</evidence>
<name>A0ABR3MCJ1_9TELE</name>
<feature type="region of interest" description="Disordered" evidence="1">
    <location>
        <begin position="40"/>
        <end position="60"/>
    </location>
</feature>
<evidence type="ECO:0000313" key="3">
    <source>
        <dbReference type="Proteomes" id="UP001558613"/>
    </source>
</evidence>